<evidence type="ECO:0000256" key="8">
    <source>
        <dbReference type="ARBA" id="ARBA00038181"/>
    </source>
</evidence>
<comment type="caution">
    <text evidence="15">The sequence shown here is derived from an EMBL/GenBank/DDBJ whole genome shotgun (WGS) entry which is preliminary data.</text>
</comment>
<dbReference type="GO" id="GO:0005524">
    <property type="term" value="F:ATP binding"/>
    <property type="evidence" value="ECO:0007669"/>
    <property type="project" value="UniProtKB-UniRule"/>
</dbReference>
<feature type="region of interest" description="Disordered" evidence="12">
    <location>
        <begin position="157"/>
        <end position="188"/>
    </location>
</feature>
<feature type="region of interest" description="Disordered" evidence="12">
    <location>
        <begin position="602"/>
        <end position="751"/>
    </location>
</feature>
<dbReference type="InterPro" id="IPR017441">
    <property type="entry name" value="Protein_kinase_ATP_BS"/>
</dbReference>
<dbReference type="OrthoDB" id="193931at2759"/>
<evidence type="ECO:0000256" key="7">
    <source>
        <dbReference type="ARBA" id="ARBA00022840"/>
    </source>
</evidence>
<evidence type="ECO:0000256" key="11">
    <source>
        <dbReference type="PROSITE-ProRule" id="PRU10141"/>
    </source>
</evidence>
<keyword evidence="3" id="KW-0723">Serine/threonine-protein kinase</keyword>
<keyword evidence="4" id="KW-0808">Transferase</keyword>
<feature type="region of interest" description="Disordered" evidence="12">
    <location>
        <begin position="784"/>
        <end position="809"/>
    </location>
</feature>
<dbReference type="InterPro" id="IPR028375">
    <property type="entry name" value="KA1/Ssp2_C"/>
</dbReference>
<sequence>MDNDRYGAHRPHRVLTSPIKESNNDYRGERQQSPSSPTRSLQQPALPTASADASIANAPAIAIPPIPSQSQHSSTLAQQHQPLASSIVQNVARPRKVVADYRLTKTLGAGSMGKVKLAVHIQTGEKRACKIIPRPAGSTPYPEPISIGPTSSIRDFPAAGIMDQSKPPRSPPIGSSGKSKSPARPADDAKNISKEIRIIREAAIMLLLRHPHICALYEVVLLDEFYYMFFEYVAGGQLLDYIIGHGKLKEKNARRFVRQIVSAVDYCHQNSIVHRDLKIENVLIDKLGNIKLIDFGLSNLYSPGSQLQTFCGSLYFAAPELLNARAYTGPEVDIWSLGIILYVLVCGRVPFDDTSMPVLHSKIKAGHVEFPSHLSNECKHLISRMLVTHPGQRASMLEVKSHPWMVKGYDGAPDNYLPHRVPLTLPLDSEVIDRMKGFEFGSSEYIRTVIEEQVTRGLSTKQSFGGGDHSRAPETPLASIYYLVKEKMDRERRDEDSGVHEPPIKSAEDMEWDSVGILKAKPSVSFITDNTSSPQYTYTAPTSPSMARSNDPNGSPPGRPRSNSTGSVLRWDEDGRPPTAPSGDGRDSRDVKVIAAAAAAFRKLGSAVKNVRDGRDAGREERRERKENLNRLSRTMPRGNSVGSATLLNGAMSGNSSNSPATNGTTGGSSRNVSTPRRKSATRQIIRNPTTPGFGFRQQRDTPDDDAAASTSSPPLPPRPLLATTSDITEPPAGHILPGHETERQNSHSRLQLDDSAADVLSPDLGTPSGIGSRLAEGEIDIHDDDINDNSHMNGDEDQPPLPPRKGRADEHVRPVYLKGLFTVQNTSTKPASVIRDDLIRVLAMNGIRAEEYRGGFSCEYTPSVTGLVDGEKEKESRWKRLGDKMGERAQRLSERVPFGGGTGGFRDRARSRDRGERDRDRSRANRQRDRERIEAFWSRERGGDDGERHPNSAAGDLEMPRMHSDNDIDDQPSASLSHGELRPNRNAGEGDPTLDDRDAWYMSDDGFSGPEDIHRPENGGRPESRNSSLDDEFYGDGPPSPGYVDLSSVDVNGISTSPEMTKQPAVLNHEHLDDAMAQGGVDVSDAGRGLGVTGTDNKPLVPSSEDNETMTSANTSTNVTATTITTAVNDTHNGSPPLSSVAFATLPVPDLSVRFEVFIVKIPWLGLHGVQFRRIGGADIWLYKTIANRILEDLRL</sequence>
<feature type="compositionally biased region" description="Basic and acidic residues" evidence="12">
    <location>
        <begin position="1012"/>
        <end position="1025"/>
    </location>
</feature>
<dbReference type="EC" id="2.7.11.1" evidence="2"/>
<comment type="similarity">
    <text evidence="8">Belongs to the protein kinase superfamily. CAMK Ser/Thr protein kinase family. Smok subfamily.</text>
</comment>
<dbReference type="AlphaFoldDB" id="A0A507C5S2"/>
<dbReference type="Gene3D" id="3.30.200.20">
    <property type="entry name" value="Phosphorylase Kinase, domain 1"/>
    <property type="match status" value="1"/>
</dbReference>
<feature type="compositionally biased region" description="Basic and acidic residues" evidence="12">
    <location>
        <begin position="881"/>
        <end position="895"/>
    </location>
</feature>
<evidence type="ECO:0000256" key="4">
    <source>
        <dbReference type="ARBA" id="ARBA00022679"/>
    </source>
</evidence>
<dbReference type="RefSeq" id="XP_031024022.1">
    <property type="nucleotide sequence ID" value="XM_031169977.1"/>
</dbReference>
<dbReference type="PROSITE" id="PS00107">
    <property type="entry name" value="PROTEIN_KINASE_ATP"/>
    <property type="match status" value="1"/>
</dbReference>
<dbReference type="Gene3D" id="3.30.310.80">
    <property type="entry name" value="Kinase associated domain 1, KA1"/>
    <property type="match status" value="1"/>
</dbReference>
<dbReference type="Pfam" id="PF00069">
    <property type="entry name" value="Pkinase"/>
    <property type="match status" value="1"/>
</dbReference>
<dbReference type="GO" id="GO:0004674">
    <property type="term" value="F:protein serine/threonine kinase activity"/>
    <property type="evidence" value="ECO:0007669"/>
    <property type="project" value="UniProtKB-KW"/>
</dbReference>
<comment type="catalytic activity">
    <reaction evidence="10">
        <text>L-seryl-[protein] + ATP = O-phospho-L-seryl-[protein] + ADP + H(+)</text>
        <dbReference type="Rhea" id="RHEA:17989"/>
        <dbReference type="Rhea" id="RHEA-COMP:9863"/>
        <dbReference type="Rhea" id="RHEA-COMP:11604"/>
        <dbReference type="ChEBI" id="CHEBI:15378"/>
        <dbReference type="ChEBI" id="CHEBI:29999"/>
        <dbReference type="ChEBI" id="CHEBI:30616"/>
        <dbReference type="ChEBI" id="CHEBI:83421"/>
        <dbReference type="ChEBI" id="CHEBI:456216"/>
        <dbReference type="EC" id="2.7.11.1"/>
    </reaction>
</comment>
<dbReference type="PROSITE" id="PS00108">
    <property type="entry name" value="PROTEIN_KINASE_ST"/>
    <property type="match status" value="1"/>
</dbReference>
<feature type="compositionally biased region" description="Polar residues" evidence="12">
    <location>
        <begin position="641"/>
        <end position="675"/>
    </location>
</feature>
<evidence type="ECO:0000256" key="6">
    <source>
        <dbReference type="ARBA" id="ARBA00022777"/>
    </source>
</evidence>
<dbReference type="STRING" id="1806994.A0A507C5S2"/>
<keyword evidence="7 11" id="KW-0067">ATP-binding</keyword>
<feature type="region of interest" description="Disordered" evidence="12">
    <location>
        <begin position="881"/>
        <end position="1060"/>
    </location>
</feature>
<evidence type="ECO:0000256" key="3">
    <source>
        <dbReference type="ARBA" id="ARBA00022527"/>
    </source>
</evidence>
<feature type="compositionally biased region" description="Polar residues" evidence="12">
    <location>
        <begin position="1050"/>
        <end position="1060"/>
    </location>
</feature>
<feature type="compositionally biased region" description="Basic and acidic residues" evidence="12">
    <location>
        <begin position="906"/>
        <end position="951"/>
    </location>
</feature>
<feature type="compositionally biased region" description="Low complexity" evidence="12">
    <location>
        <begin position="172"/>
        <end position="182"/>
    </location>
</feature>
<dbReference type="SUPFAM" id="SSF103243">
    <property type="entry name" value="KA1-like"/>
    <property type="match status" value="1"/>
</dbReference>
<reference evidence="15 16" key="1">
    <citation type="journal article" date="2019" name="Sci. Rep.">
        <title>Comparative genomics of chytrid fungi reveal insights into the obligate biotrophic and pathogenic lifestyle of Synchytrium endobioticum.</title>
        <authorList>
            <person name="van de Vossenberg B.T.L.H."/>
            <person name="Warris S."/>
            <person name="Nguyen H.D.T."/>
            <person name="van Gent-Pelzer M.P.E."/>
            <person name="Joly D.L."/>
            <person name="van de Geest H.C."/>
            <person name="Bonants P.J.M."/>
            <person name="Smith D.S."/>
            <person name="Levesque C.A."/>
            <person name="van der Lee T.A.J."/>
        </authorList>
    </citation>
    <scope>NUCLEOTIDE SEQUENCE [LARGE SCALE GENOMIC DNA]</scope>
    <source>
        <strain evidence="15 16">JEL517</strain>
    </source>
</reference>
<evidence type="ECO:0000256" key="9">
    <source>
        <dbReference type="ARBA" id="ARBA00047899"/>
    </source>
</evidence>
<feature type="compositionally biased region" description="Basic and acidic residues" evidence="12">
    <location>
        <begin position="610"/>
        <end position="629"/>
    </location>
</feature>
<dbReference type="GO" id="GO:0000226">
    <property type="term" value="P:microtubule cytoskeleton organization"/>
    <property type="evidence" value="ECO:0007669"/>
    <property type="project" value="TreeGrafter"/>
</dbReference>
<feature type="region of interest" description="Disordered" evidence="12">
    <location>
        <begin position="1"/>
        <end position="53"/>
    </location>
</feature>
<dbReference type="GO" id="GO:0005737">
    <property type="term" value="C:cytoplasm"/>
    <property type="evidence" value="ECO:0007669"/>
    <property type="project" value="TreeGrafter"/>
</dbReference>
<gene>
    <name evidence="15" type="ORF">SmJEL517_g04049</name>
</gene>
<evidence type="ECO:0000256" key="5">
    <source>
        <dbReference type="ARBA" id="ARBA00022741"/>
    </source>
</evidence>
<protein>
    <recommendedName>
        <fullName evidence="2">non-specific serine/threonine protein kinase</fullName>
        <ecNumber evidence="2">2.7.11.1</ecNumber>
    </recommendedName>
</protein>
<dbReference type="InterPro" id="IPR000719">
    <property type="entry name" value="Prot_kinase_dom"/>
</dbReference>
<dbReference type="InterPro" id="IPR011009">
    <property type="entry name" value="Kinase-like_dom_sf"/>
</dbReference>
<evidence type="ECO:0000256" key="10">
    <source>
        <dbReference type="ARBA" id="ARBA00048679"/>
    </source>
</evidence>
<proteinExistence type="inferred from homology"/>
<evidence type="ECO:0000256" key="2">
    <source>
        <dbReference type="ARBA" id="ARBA00012513"/>
    </source>
</evidence>
<feature type="binding site" evidence="11">
    <location>
        <position position="130"/>
    </location>
    <ligand>
        <name>ATP</name>
        <dbReference type="ChEBI" id="CHEBI:30616"/>
    </ligand>
</feature>
<keyword evidence="5 11" id="KW-0547">Nucleotide-binding</keyword>
<dbReference type="GO" id="GO:0035556">
    <property type="term" value="P:intracellular signal transduction"/>
    <property type="evidence" value="ECO:0007669"/>
    <property type="project" value="TreeGrafter"/>
</dbReference>
<feature type="region of interest" description="Disordered" evidence="12">
    <location>
        <begin position="1081"/>
        <end position="1115"/>
    </location>
</feature>
<feature type="domain" description="Protein kinase" evidence="13">
    <location>
        <begin position="101"/>
        <end position="405"/>
    </location>
</feature>
<comment type="catalytic activity">
    <reaction evidence="9">
        <text>L-threonyl-[protein] + ATP = O-phospho-L-threonyl-[protein] + ADP + H(+)</text>
        <dbReference type="Rhea" id="RHEA:46608"/>
        <dbReference type="Rhea" id="RHEA-COMP:11060"/>
        <dbReference type="Rhea" id="RHEA-COMP:11605"/>
        <dbReference type="ChEBI" id="CHEBI:15378"/>
        <dbReference type="ChEBI" id="CHEBI:30013"/>
        <dbReference type="ChEBI" id="CHEBI:30616"/>
        <dbReference type="ChEBI" id="CHEBI:61977"/>
        <dbReference type="ChEBI" id="CHEBI:456216"/>
        <dbReference type="EC" id="2.7.11.1"/>
    </reaction>
</comment>
<dbReference type="PANTHER" id="PTHR24346">
    <property type="entry name" value="MAP/MICROTUBULE AFFINITY-REGULATING KINASE"/>
    <property type="match status" value="1"/>
</dbReference>
<comment type="similarity">
    <text evidence="1">Belongs to the protein kinase superfamily. CAMK Ser/Thr protein kinase family. NIM1 subfamily.</text>
</comment>
<keyword evidence="16" id="KW-1185">Reference proteome</keyword>
<dbReference type="InterPro" id="IPR001772">
    <property type="entry name" value="KA1_dom"/>
</dbReference>
<evidence type="ECO:0000256" key="12">
    <source>
        <dbReference type="SAM" id="MobiDB-lite"/>
    </source>
</evidence>
<feature type="domain" description="KA1" evidence="14">
    <location>
        <begin position="1147"/>
        <end position="1197"/>
    </location>
</feature>
<feature type="region of interest" description="Disordered" evidence="12">
    <location>
        <begin position="526"/>
        <end position="590"/>
    </location>
</feature>
<dbReference type="EMBL" id="QEAO01000025">
    <property type="protein sequence ID" value="TPX32893.1"/>
    <property type="molecule type" value="Genomic_DNA"/>
</dbReference>
<dbReference type="SMART" id="SM00220">
    <property type="entry name" value="S_TKc"/>
    <property type="match status" value="1"/>
</dbReference>
<name>A0A507C5S2_9FUNG</name>
<keyword evidence="6" id="KW-0418">Kinase</keyword>
<organism evidence="15 16">
    <name type="scientific">Synchytrium microbalum</name>
    <dbReference type="NCBI Taxonomy" id="1806994"/>
    <lineage>
        <taxon>Eukaryota</taxon>
        <taxon>Fungi</taxon>
        <taxon>Fungi incertae sedis</taxon>
        <taxon>Chytridiomycota</taxon>
        <taxon>Chytridiomycota incertae sedis</taxon>
        <taxon>Chytridiomycetes</taxon>
        <taxon>Synchytriales</taxon>
        <taxon>Synchytriaceae</taxon>
        <taxon>Synchytrium</taxon>
    </lineage>
</organism>
<dbReference type="FunFam" id="1.10.510.10:FF:000002">
    <property type="entry name" value="Non-specific serine/threonine protein kinase"/>
    <property type="match status" value="1"/>
</dbReference>
<evidence type="ECO:0000256" key="1">
    <source>
        <dbReference type="ARBA" id="ARBA00010791"/>
    </source>
</evidence>
<dbReference type="PROSITE" id="PS50011">
    <property type="entry name" value="PROTEIN_KINASE_DOM"/>
    <property type="match status" value="1"/>
</dbReference>
<evidence type="ECO:0000313" key="15">
    <source>
        <dbReference type="EMBL" id="TPX32893.1"/>
    </source>
</evidence>
<feature type="compositionally biased region" description="Polar residues" evidence="12">
    <location>
        <begin position="682"/>
        <end position="691"/>
    </location>
</feature>
<evidence type="ECO:0000259" key="14">
    <source>
        <dbReference type="PROSITE" id="PS50032"/>
    </source>
</evidence>
<evidence type="ECO:0000259" key="13">
    <source>
        <dbReference type="PROSITE" id="PS50011"/>
    </source>
</evidence>
<dbReference type="Proteomes" id="UP000319731">
    <property type="component" value="Unassembled WGS sequence"/>
</dbReference>
<dbReference type="InterPro" id="IPR008271">
    <property type="entry name" value="Ser/Thr_kinase_AS"/>
</dbReference>
<dbReference type="Gene3D" id="1.10.510.10">
    <property type="entry name" value="Transferase(Phosphotransferase) domain 1"/>
    <property type="match status" value="1"/>
</dbReference>
<evidence type="ECO:0000313" key="16">
    <source>
        <dbReference type="Proteomes" id="UP000319731"/>
    </source>
</evidence>
<dbReference type="PANTHER" id="PTHR24346:SF82">
    <property type="entry name" value="KP78A-RELATED"/>
    <property type="match status" value="1"/>
</dbReference>
<accession>A0A507C5S2</accession>
<dbReference type="SUPFAM" id="SSF56112">
    <property type="entry name" value="Protein kinase-like (PK-like)"/>
    <property type="match status" value="1"/>
</dbReference>
<feature type="compositionally biased region" description="Polar residues" evidence="12">
    <location>
        <begin position="526"/>
        <end position="553"/>
    </location>
</feature>
<feature type="compositionally biased region" description="Polar residues" evidence="12">
    <location>
        <begin position="31"/>
        <end position="45"/>
    </location>
</feature>
<dbReference type="Pfam" id="PF02149">
    <property type="entry name" value="KA1"/>
    <property type="match status" value="1"/>
</dbReference>
<dbReference type="GeneID" id="42005274"/>
<dbReference type="GO" id="GO:0106310">
    <property type="term" value="F:protein serine kinase activity"/>
    <property type="evidence" value="ECO:0007669"/>
    <property type="project" value="RHEA"/>
</dbReference>
<dbReference type="PROSITE" id="PS50032">
    <property type="entry name" value="KA1"/>
    <property type="match status" value="1"/>
</dbReference>